<protein>
    <submittedName>
        <fullName evidence="1">1,2-phenylacetyl-CoA epoxidase subunit PaaB</fullName>
    </submittedName>
</protein>
<dbReference type="NCBIfam" id="TIGR02157">
    <property type="entry name" value="PA_CoA_Oxy2"/>
    <property type="match status" value="1"/>
</dbReference>
<accession>A0ABT8LI57</accession>
<evidence type="ECO:0000313" key="2">
    <source>
        <dbReference type="Proteomes" id="UP001172083"/>
    </source>
</evidence>
<reference evidence="1" key="1">
    <citation type="submission" date="2023-06" db="EMBL/GenBank/DDBJ databases">
        <title>Genomic of Agaribacillus aureum.</title>
        <authorList>
            <person name="Wang G."/>
        </authorList>
    </citation>
    <scope>NUCLEOTIDE SEQUENCE</scope>
    <source>
        <strain evidence="1">BMA12</strain>
    </source>
</reference>
<dbReference type="Pfam" id="PF06243">
    <property type="entry name" value="PaaB"/>
    <property type="match status" value="1"/>
</dbReference>
<keyword evidence="2" id="KW-1185">Reference proteome</keyword>
<comment type="caution">
    <text evidence="1">The sequence shown here is derived from an EMBL/GenBank/DDBJ whole genome shotgun (WGS) entry which is preliminary data.</text>
</comment>
<evidence type="ECO:0000313" key="1">
    <source>
        <dbReference type="EMBL" id="MDN5216617.1"/>
    </source>
</evidence>
<name>A0ABT8LI57_9BACT</name>
<dbReference type="PIRSF" id="PIRSF030200">
    <property type="entry name" value="PaaB"/>
    <property type="match status" value="1"/>
</dbReference>
<organism evidence="1 2">
    <name type="scientific">Agaribacillus aureus</name>
    <dbReference type="NCBI Taxonomy" id="3051825"/>
    <lineage>
        <taxon>Bacteria</taxon>
        <taxon>Pseudomonadati</taxon>
        <taxon>Bacteroidota</taxon>
        <taxon>Cytophagia</taxon>
        <taxon>Cytophagales</taxon>
        <taxon>Splendidivirgaceae</taxon>
        <taxon>Agaribacillus</taxon>
    </lineage>
</organism>
<dbReference type="EMBL" id="JAUJEB010000009">
    <property type="protein sequence ID" value="MDN5216617.1"/>
    <property type="molecule type" value="Genomic_DNA"/>
</dbReference>
<sequence>MKKEWPIWEVFIRSKNGLEHRHVGSLHAADSKMALENARDVYTRRSEGISIWVVESKHITASNPEKSGELFEPAKDKVYRHPTFYNLPDELKHM</sequence>
<dbReference type="Gene3D" id="3.10.20.520">
    <property type="entry name" value="Phenylacetic acid degradation B"/>
    <property type="match status" value="1"/>
</dbReference>
<proteinExistence type="predicted"/>
<dbReference type="Proteomes" id="UP001172083">
    <property type="component" value="Unassembled WGS sequence"/>
</dbReference>
<gene>
    <name evidence="1" type="primary">paaB</name>
    <name evidence="1" type="ORF">QQ020_31395</name>
</gene>
<dbReference type="InterPro" id="IPR038693">
    <property type="entry name" value="PaaB_sf"/>
</dbReference>
<dbReference type="RefSeq" id="WP_346761949.1">
    <property type="nucleotide sequence ID" value="NZ_JAUJEB010000009.1"/>
</dbReference>
<dbReference type="InterPro" id="IPR009359">
    <property type="entry name" value="PaaB"/>
</dbReference>